<dbReference type="EMBL" id="JAUJYO010000005">
    <property type="protein sequence ID" value="KAK1316156.1"/>
    <property type="molecule type" value="Genomic_DNA"/>
</dbReference>
<evidence type="ECO:0000313" key="2">
    <source>
        <dbReference type="EMBL" id="KAK1316156.1"/>
    </source>
</evidence>
<dbReference type="PANTHER" id="PTHR35218">
    <property type="entry name" value="RNASE H DOMAIN-CONTAINING PROTEIN"/>
    <property type="match status" value="1"/>
</dbReference>
<evidence type="ECO:0000313" key="3">
    <source>
        <dbReference type="Proteomes" id="UP001180020"/>
    </source>
</evidence>
<proteinExistence type="predicted"/>
<reference evidence="2" key="1">
    <citation type="journal article" date="2023" name="Nat. Commun.">
        <title>Diploid and tetraploid genomes of Acorus and the evolution of monocots.</title>
        <authorList>
            <person name="Ma L."/>
            <person name="Liu K.W."/>
            <person name="Li Z."/>
            <person name="Hsiao Y.Y."/>
            <person name="Qi Y."/>
            <person name="Fu T."/>
            <person name="Tang G.D."/>
            <person name="Zhang D."/>
            <person name="Sun W.H."/>
            <person name="Liu D.K."/>
            <person name="Li Y."/>
            <person name="Chen G.Z."/>
            <person name="Liu X.D."/>
            <person name="Liao X.Y."/>
            <person name="Jiang Y.T."/>
            <person name="Yu X."/>
            <person name="Hao Y."/>
            <person name="Huang J."/>
            <person name="Zhao X.W."/>
            <person name="Ke S."/>
            <person name="Chen Y.Y."/>
            <person name="Wu W.L."/>
            <person name="Hsu J.L."/>
            <person name="Lin Y.F."/>
            <person name="Huang M.D."/>
            <person name="Li C.Y."/>
            <person name="Huang L."/>
            <person name="Wang Z.W."/>
            <person name="Zhao X."/>
            <person name="Zhong W.Y."/>
            <person name="Peng D.H."/>
            <person name="Ahmad S."/>
            <person name="Lan S."/>
            <person name="Zhang J.S."/>
            <person name="Tsai W.C."/>
            <person name="Van de Peer Y."/>
            <person name="Liu Z.J."/>
        </authorList>
    </citation>
    <scope>NUCLEOTIDE SEQUENCE</scope>
    <source>
        <strain evidence="2">CP</strain>
    </source>
</reference>
<feature type="domain" description="Endonuclease/exonuclease/phosphatase" evidence="1">
    <location>
        <begin position="9"/>
        <end position="202"/>
    </location>
</feature>
<accession>A0AAV9ESQ4</accession>
<comment type="caution">
    <text evidence="2">The sequence shown here is derived from an EMBL/GenBank/DDBJ whole genome shotgun (WGS) entry which is preliminary data.</text>
</comment>
<reference evidence="2" key="2">
    <citation type="submission" date="2023-06" db="EMBL/GenBank/DDBJ databases">
        <authorList>
            <person name="Ma L."/>
            <person name="Liu K.-W."/>
            <person name="Li Z."/>
            <person name="Hsiao Y.-Y."/>
            <person name="Qi Y."/>
            <person name="Fu T."/>
            <person name="Tang G."/>
            <person name="Zhang D."/>
            <person name="Sun W.-H."/>
            <person name="Liu D.-K."/>
            <person name="Li Y."/>
            <person name="Chen G.-Z."/>
            <person name="Liu X.-D."/>
            <person name="Liao X.-Y."/>
            <person name="Jiang Y.-T."/>
            <person name="Yu X."/>
            <person name="Hao Y."/>
            <person name="Huang J."/>
            <person name="Zhao X.-W."/>
            <person name="Ke S."/>
            <person name="Chen Y.-Y."/>
            <person name="Wu W.-L."/>
            <person name="Hsu J.-L."/>
            <person name="Lin Y.-F."/>
            <person name="Huang M.-D."/>
            <person name="Li C.-Y."/>
            <person name="Huang L."/>
            <person name="Wang Z.-W."/>
            <person name="Zhao X."/>
            <person name="Zhong W.-Y."/>
            <person name="Peng D.-H."/>
            <person name="Ahmad S."/>
            <person name="Lan S."/>
            <person name="Zhang J.-S."/>
            <person name="Tsai W.-C."/>
            <person name="Van De Peer Y."/>
            <person name="Liu Z.-J."/>
        </authorList>
    </citation>
    <scope>NUCLEOTIDE SEQUENCE</scope>
    <source>
        <strain evidence="2">CP</strain>
        <tissue evidence="2">Leaves</tissue>
    </source>
</reference>
<evidence type="ECO:0000259" key="1">
    <source>
        <dbReference type="Pfam" id="PF03372"/>
    </source>
</evidence>
<protein>
    <recommendedName>
        <fullName evidence="1">Endonuclease/exonuclease/phosphatase domain-containing protein</fullName>
    </recommendedName>
</protein>
<dbReference type="AlphaFoldDB" id="A0AAV9ESQ4"/>
<sequence>MVFMESIFWNVRSAKGSEKQLDLSRFLKTHNPAIVSLLETKLDTTSLQALEKKLNFLNSSFLSSDGRICILWNKDLVDVTVVGHSTQHVHCKVLCKKTQLILHSTTVYASNIFSEHLMLWRTLCSLSSGLNASPWVVGGDFNVVRFSSEKVGGRPVHARRLHKFNSCLEHSSLQDLKAYGHTLSWNNRQDLRIWCRLDRVLGQLPPEIITGRDLPAPKISADVAYFRRL</sequence>
<dbReference type="Pfam" id="PF03372">
    <property type="entry name" value="Exo_endo_phos"/>
    <property type="match status" value="1"/>
</dbReference>
<dbReference type="PANTHER" id="PTHR35218:SF9">
    <property type="entry name" value="ENDONUCLEASE_EXONUCLEASE_PHOSPHATASE DOMAIN-CONTAINING PROTEIN"/>
    <property type="match status" value="1"/>
</dbReference>
<dbReference type="InterPro" id="IPR005135">
    <property type="entry name" value="Endo/exonuclease/phosphatase"/>
</dbReference>
<dbReference type="InterPro" id="IPR036691">
    <property type="entry name" value="Endo/exonu/phosph_ase_sf"/>
</dbReference>
<name>A0AAV9ESQ4_ACOCL</name>
<dbReference type="Gene3D" id="3.60.10.10">
    <property type="entry name" value="Endonuclease/exonuclease/phosphatase"/>
    <property type="match status" value="1"/>
</dbReference>
<dbReference type="Proteomes" id="UP001180020">
    <property type="component" value="Unassembled WGS sequence"/>
</dbReference>
<organism evidence="2 3">
    <name type="scientific">Acorus calamus</name>
    <name type="common">Sweet flag</name>
    <dbReference type="NCBI Taxonomy" id="4465"/>
    <lineage>
        <taxon>Eukaryota</taxon>
        <taxon>Viridiplantae</taxon>
        <taxon>Streptophyta</taxon>
        <taxon>Embryophyta</taxon>
        <taxon>Tracheophyta</taxon>
        <taxon>Spermatophyta</taxon>
        <taxon>Magnoliopsida</taxon>
        <taxon>Liliopsida</taxon>
        <taxon>Acoraceae</taxon>
        <taxon>Acorus</taxon>
    </lineage>
</organism>
<gene>
    <name evidence="2" type="ORF">QJS10_CPA05g01918</name>
</gene>
<dbReference type="SUPFAM" id="SSF56219">
    <property type="entry name" value="DNase I-like"/>
    <property type="match status" value="1"/>
</dbReference>
<keyword evidence="3" id="KW-1185">Reference proteome</keyword>
<dbReference type="GO" id="GO:0003824">
    <property type="term" value="F:catalytic activity"/>
    <property type="evidence" value="ECO:0007669"/>
    <property type="project" value="InterPro"/>
</dbReference>